<evidence type="ECO:0000313" key="3">
    <source>
        <dbReference type="Proteomes" id="UP000267606"/>
    </source>
</evidence>
<reference evidence="2 3" key="2">
    <citation type="submission" date="2018-11" db="EMBL/GenBank/DDBJ databases">
        <authorList>
            <consortium name="Pathogen Informatics"/>
        </authorList>
    </citation>
    <scope>NUCLEOTIDE SEQUENCE [LARGE SCALE GENOMIC DNA]</scope>
</reference>
<dbReference type="STRING" id="387005.A0A183HID4"/>
<dbReference type="SUPFAM" id="SSF100909">
    <property type="entry name" value="IP3 receptor type 1 binding core, domain 2"/>
    <property type="match status" value="1"/>
</dbReference>
<feature type="domain" description="RIH" evidence="1">
    <location>
        <begin position="3"/>
        <end position="148"/>
    </location>
</feature>
<dbReference type="InterPro" id="IPR000699">
    <property type="entry name" value="RIH_dom"/>
</dbReference>
<keyword evidence="3" id="KW-1185">Reference proteome</keyword>
<dbReference type="InterPro" id="IPR015925">
    <property type="entry name" value="Ryanodine_IP3_receptor"/>
</dbReference>
<dbReference type="GO" id="GO:0005886">
    <property type="term" value="C:plasma membrane"/>
    <property type="evidence" value="ECO:0007669"/>
    <property type="project" value="TreeGrafter"/>
</dbReference>
<reference evidence="4" key="1">
    <citation type="submission" date="2016-06" db="UniProtKB">
        <authorList>
            <consortium name="WormBaseParasite"/>
        </authorList>
    </citation>
    <scope>IDENTIFICATION</scope>
</reference>
<dbReference type="GO" id="GO:0005509">
    <property type="term" value="F:calcium ion binding"/>
    <property type="evidence" value="ECO:0007669"/>
    <property type="project" value="TreeGrafter"/>
</dbReference>
<accession>A0A183HID4</accession>
<dbReference type="Proteomes" id="UP000267606">
    <property type="component" value="Unassembled WGS sequence"/>
</dbReference>
<dbReference type="WBParaSite" id="OFLC_0000724501-mRNA-1">
    <property type="protein sequence ID" value="OFLC_0000724501-mRNA-1"/>
    <property type="gene ID" value="OFLC_0000724501"/>
</dbReference>
<evidence type="ECO:0000313" key="4">
    <source>
        <dbReference type="WBParaSite" id="OFLC_0000724501-mRNA-1"/>
    </source>
</evidence>
<evidence type="ECO:0000313" key="2">
    <source>
        <dbReference type="EMBL" id="VDO49974.1"/>
    </source>
</evidence>
<gene>
    <name evidence="2" type="ORF">OFLC_LOCUS7240</name>
</gene>
<dbReference type="GO" id="GO:0070679">
    <property type="term" value="F:inositol 1,4,5 trisphosphate binding"/>
    <property type="evidence" value="ECO:0007669"/>
    <property type="project" value="TreeGrafter"/>
</dbReference>
<dbReference type="AlphaFoldDB" id="A0A183HID4"/>
<proteinExistence type="predicted"/>
<dbReference type="GO" id="GO:0016529">
    <property type="term" value="C:sarcoplasmic reticulum"/>
    <property type="evidence" value="ECO:0007669"/>
    <property type="project" value="TreeGrafter"/>
</dbReference>
<dbReference type="Pfam" id="PF01365">
    <property type="entry name" value="RYDR_ITPR"/>
    <property type="match status" value="1"/>
</dbReference>
<protein>
    <submittedName>
        <fullName evidence="4">RYDR_ITPR domain-containing protein</fullName>
    </submittedName>
</protein>
<dbReference type="GO" id="GO:0005789">
    <property type="term" value="C:endoplasmic reticulum membrane"/>
    <property type="evidence" value="ECO:0007669"/>
    <property type="project" value="TreeGrafter"/>
</dbReference>
<dbReference type="PANTHER" id="PTHR13715">
    <property type="entry name" value="RYANODINE RECEPTOR AND IP3 RECEPTOR"/>
    <property type="match status" value="1"/>
</dbReference>
<dbReference type="GO" id="GO:0051209">
    <property type="term" value="P:release of sequestered calcium ion into cytosol"/>
    <property type="evidence" value="ECO:0007669"/>
    <property type="project" value="TreeGrafter"/>
</dbReference>
<dbReference type="EMBL" id="UZAJ01007420">
    <property type="protein sequence ID" value="VDO49974.1"/>
    <property type="molecule type" value="Genomic_DNA"/>
</dbReference>
<organism evidence="4">
    <name type="scientific">Onchocerca flexuosa</name>
    <dbReference type="NCBI Taxonomy" id="387005"/>
    <lineage>
        <taxon>Eukaryota</taxon>
        <taxon>Metazoa</taxon>
        <taxon>Ecdysozoa</taxon>
        <taxon>Nematoda</taxon>
        <taxon>Chromadorea</taxon>
        <taxon>Rhabditida</taxon>
        <taxon>Spirurina</taxon>
        <taxon>Spiruromorpha</taxon>
        <taxon>Filarioidea</taxon>
        <taxon>Onchocercidae</taxon>
        <taxon>Onchocerca</taxon>
    </lineage>
</organism>
<dbReference type="GO" id="GO:0030667">
    <property type="term" value="C:secretory granule membrane"/>
    <property type="evidence" value="ECO:0007669"/>
    <property type="project" value="TreeGrafter"/>
</dbReference>
<dbReference type="GO" id="GO:0005220">
    <property type="term" value="F:inositol 1,4,5-trisphosphate-gated calcium channel activity"/>
    <property type="evidence" value="ECO:0007669"/>
    <property type="project" value="TreeGrafter"/>
</dbReference>
<evidence type="ECO:0000259" key="1">
    <source>
        <dbReference type="Pfam" id="PF01365"/>
    </source>
</evidence>
<dbReference type="PANTHER" id="PTHR13715:SF102">
    <property type="entry name" value="INOSITOL 1,4,5-TRISPHOSPHATE RECEPTOR"/>
    <property type="match status" value="1"/>
</dbReference>
<sequence>MNQQLLRNMRVHKYVLGFLSVPYDKKNDVEMPKLITLSHEFLRSFCRNNIENQFRLYKHVSIEQNAKEGCLSVNTVEEVATLTAIFKNNRILCENVSEELIAHIINMIEHKARSAVYIEFLQTVVIVEEKEIKSAQEKVAEEVILCNSLLCCQLGIGNIA</sequence>
<dbReference type="GO" id="GO:0035091">
    <property type="term" value="F:phosphatidylinositol binding"/>
    <property type="evidence" value="ECO:0007669"/>
    <property type="project" value="TreeGrafter"/>
</dbReference>
<dbReference type="InterPro" id="IPR035910">
    <property type="entry name" value="RyR/IP3R_RIH_dom_sf"/>
</dbReference>
<name>A0A183HID4_9BILA</name>